<dbReference type="Pfam" id="PF06961">
    <property type="entry name" value="DUF1294"/>
    <property type="match status" value="1"/>
</dbReference>
<organism evidence="2 3">
    <name type="scientific">Oceanisphaera profunda</name>
    <dbReference type="NCBI Taxonomy" id="1416627"/>
    <lineage>
        <taxon>Bacteria</taxon>
        <taxon>Pseudomonadati</taxon>
        <taxon>Pseudomonadota</taxon>
        <taxon>Gammaproteobacteria</taxon>
        <taxon>Aeromonadales</taxon>
        <taxon>Aeromonadaceae</taxon>
        <taxon>Oceanisphaera</taxon>
    </lineage>
</organism>
<evidence type="ECO:0000313" key="2">
    <source>
        <dbReference type="EMBL" id="ART81321.1"/>
    </source>
</evidence>
<dbReference type="OrthoDB" id="72963at2"/>
<keyword evidence="3" id="KW-1185">Reference proteome</keyword>
<evidence type="ECO:0008006" key="4">
    <source>
        <dbReference type="Google" id="ProtNLM"/>
    </source>
</evidence>
<protein>
    <recommendedName>
        <fullName evidence="4">Cold-shock protein</fullName>
    </recommendedName>
</protein>
<name>A0A1Y0D1B8_9GAMM</name>
<dbReference type="Proteomes" id="UP000243937">
    <property type="component" value="Chromosome"/>
</dbReference>
<feature type="transmembrane region" description="Helical" evidence="1">
    <location>
        <begin position="6"/>
        <end position="26"/>
    </location>
</feature>
<dbReference type="AlphaFoldDB" id="A0A1Y0D1B8"/>
<dbReference type="KEGG" id="opf:CBP31_00630"/>
<feature type="transmembrane region" description="Helical" evidence="1">
    <location>
        <begin position="105"/>
        <end position="123"/>
    </location>
</feature>
<gene>
    <name evidence="2" type="ORF">CBP31_00630</name>
</gene>
<dbReference type="RefSeq" id="WP_087034405.1">
    <property type="nucleotide sequence ID" value="NZ_CP021377.1"/>
</dbReference>
<dbReference type="EMBL" id="CP021377">
    <property type="protein sequence ID" value="ART81321.1"/>
    <property type="molecule type" value="Genomic_DNA"/>
</dbReference>
<evidence type="ECO:0000313" key="3">
    <source>
        <dbReference type="Proteomes" id="UP000243937"/>
    </source>
</evidence>
<evidence type="ECO:0000256" key="1">
    <source>
        <dbReference type="SAM" id="Phobius"/>
    </source>
</evidence>
<sequence>MKATQYFALLYLLAVVLVTALAWLPLGYFSAHFFGFAASYLSGVLLLSALSYGLYAKDKRAARLDLRRTPEQTLHWLALLGGWPGALLAQAKLRHKTQKQPFKTLLWLTIIAHLVAVALFLRFI</sequence>
<accession>A0A1Y0D1B8</accession>
<feature type="transmembrane region" description="Helical" evidence="1">
    <location>
        <begin position="33"/>
        <end position="54"/>
    </location>
</feature>
<dbReference type="InterPro" id="IPR010718">
    <property type="entry name" value="DUF1294"/>
</dbReference>
<keyword evidence="1" id="KW-0472">Membrane</keyword>
<keyword evidence="1" id="KW-0812">Transmembrane</keyword>
<reference evidence="2 3" key="1">
    <citation type="journal article" date="2014" name="Int. J. Syst. Evol. Microbiol.">
        <title>Oceanisphaera profunda sp. nov., a marine bacterium isolated from deep-sea sediment, and emended description of the genus Oceanisphaera.</title>
        <authorList>
            <person name="Xu Z."/>
            <person name="Zhang X.Y."/>
            <person name="Su H.N."/>
            <person name="Yu Z.C."/>
            <person name="Liu C."/>
            <person name="Li H."/>
            <person name="Chen X.L."/>
            <person name="Song X.Y."/>
            <person name="Xie B.B."/>
            <person name="Qin Q.L."/>
            <person name="Zhou B.C."/>
            <person name="Shi M."/>
            <person name="Huang Y."/>
            <person name="Zhang Y.Z."/>
        </authorList>
    </citation>
    <scope>NUCLEOTIDE SEQUENCE [LARGE SCALE GENOMIC DNA]</scope>
    <source>
        <strain evidence="2 3">SM1222</strain>
    </source>
</reference>
<proteinExistence type="predicted"/>
<keyword evidence="1" id="KW-1133">Transmembrane helix</keyword>